<reference evidence="1" key="1">
    <citation type="submission" date="2021-05" db="EMBL/GenBank/DDBJ databases">
        <authorList>
            <person name="Alioto T."/>
            <person name="Alioto T."/>
            <person name="Gomez Garrido J."/>
        </authorList>
    </citation>
    <scope>NUCLEOTIDE SEQUENCE</scope>
</reference>
<sequence>MWVVGTYNKIDVLTLILPPCYFASLYSLMMTSSSPIICPSSPIIPSSPHRPPSHPIIPPSSPIIPSPPPSIPRCLPIIPPSSSFMPPSDFTIESTHLKKKRKKNHVIFKL</sequence>
<accession>A0A8D8RC76</accession>
<dbReference type="EMBL" id="HBUF01142531">
    <property type="protein sequence ID" value="CAG6646571.1"/>
    <property type="molecule type" value="Transcribed_RNA"/>
</dbReference>
<protein>
    <submittedName>
        <fullName evidence="1">Uncharacterized protein</fullName>
    </submittedName>
</protein>
<evidence type="ECO:0000313" key="1">
    <source>
        <dbReference type="EMBL" id="CAG6646571.1"/>
    </source>
</evidence>
<organism evidence="1">
    <name type="scientific">Cacopsylla melanoneura</name>
    <dbReference type="NCBI Taxonomy" id="428564"/>
    <lineage>
        <taxon>Eukaryota</taxon>
        <taxon>Metazoa</taxon>
        <taxon>Ecdysozoa</taxon>
        <taxon>Arthropoda</taxon>
        <taxon>Hexapoda</taxon>
        <taxon>Insecta</taxon>
        <taxon>Pterygota</taxon>
        <taxon>Neoptera</taxon>
        <taxon>Paraneoptera</taxon>
        <taxon>Hemiptera</taxon>
        <taxon>Sternorrhyncha</taxon>
        <taxon>Psylloidea</taxon>
        <taxon>Psyllidae</taxon>
        <taxon>Psyllinae</taxon>
        <taxon>Cacopsylla</taxon>
    </lineage>
</organism>
<dbReference type="AlphaFoldDB" id="A0A8D8RC76"/>
<name>A0A8D8RC76_9HEMI</name>
<proteinExistence type="predicted"/>